<name>N1PP21_DOTSN</name>
<dbReference type="SMART" id="SM00248">
    <property type="entry name" value="ANK"/>
    <property type="match status" value="2"/>
</dbReference>
<evidence type="ECO:0000313" key="5">
    <source>
        <dbReference type="Proteomes" id="UP000016933"/>
    </source>
</evidence>
<dbReference type="Pfam" id="PF12796">
    <property type="entry name" value="Ank_2"/>
    <property type="match status" value="1"/>
</dbReference>
<dbReference type="PANTHER" id="PTHR24189:SF50">
    <property type="entry name" value="ANKYRIN REPEAT AND SOCS BOX PROTEIN 2"/>
    <property type="match status" value="1"/>
</dbReference>
<dbReference type="InterPro" id="IPR050745">
    <property type="entry name" value="Multifunctional_regulatory"/>
</dbReference>
<dbReference type="eggNOG" id="ENOG502RH8I">
    <property type="taxonomic scope" value="Eukaryota"/>
</dbReference>
<evidence type="ECO:0000313" key="4">
    <source>
        <dbReference type="EMBL" id="EME45147.1"/>
    </source>
</evidence>
<keyword evidence="2 3" id="KW-0040">ANK repeat</keyword>
<reference evidence="5" key="1">
    <citation type="journal article" date="2012" name="PLoS Genet.">
        <title>The genomes of the fungal plant pathogens Cladosporium fulvum and Dothistroma septosporum reveal adaptation to different hosts and lifestyles but also signatures of common ancestry.</title>
        <authorList>
            <person name="de Wit P.J.G.M."/>
            <person name="van der Burgt A."/>
            <person name="Oekmen B."/>
            <person name="Stergiopoulos I."/>
            <person name="Abd-Elsalam K.A."/>
            <person name="Aerts A.L."/>
            <person name="Bahkali A.H."/>
            <person name="Beenen H.G."/>
            <person name="Chettri P."/>
            <person name="Cox M.P."/>
            <person name="Datema E."/>
            <person name="de Vries R.P."/>
            <person name="Dhillon B."/>
            <person name="Ganley A.R."/>
            <person name="Griffiths S.A."/>
            <person name="Guo Y."/>
            <person name="Hamelin R.C."/>
            <person name="Henrissat B."/>
            <person name="Kabir M.S."/>
            <person name="Jashni M.K."/>
            <person name="Kema G."/>
            <person name="Klaubauf S."/>
            <person name="Lapidus A."/>
            <person name="Levasseur A."/>
            <person name="Lindquist E."/>
            <person name="Mehrabi R."/>
            <person name="Ohm R.A."/>
            <person name="Owen T.J."/>
            <person name="Salamov A."/>
            <person name="Schwelm A."/>
            <person name="Schijlen E."/>
            <person name="Sun H."/>
            <person name="van den Burg H.A."/>
            <person name="van Ham R.C.H.J."/>
            <person name="Zhang S."/>
            <person name="Goodwin S.B."/>
            <person name="Grigoriev I.V."/>
            <person name="Collemare J."/>
            <person name="Bradshaw R.E."/>
        </authorList>
    </citation>
    <scope>NUCLEOTIDE SEQUENCE [LARGE SCALE GENOMIC DNA]</scope>
    <source>
        <strain evidence="5">NZE10 / CBS 128990</strain>
    </source>
</reference>
<evidence type="ECO:0000256" key="1">
    <source>
        <dbReference type="ARBA" id="ARBA00022737"/>
    </source>
</evidence>
<dbReference type="OrthoDB" id="4772757at2759"/>
<organism evidence="4 5">
    <name type="scientific">Dothistroma septosporum (strain NZE10 / CBS 128990)</name>
    <name type="common">Red band needle blight fungus</name>
    <name type="synonym">Mycosphaerella pini</name>
    <dbReference type="NCBI Taxonomy" id="675120"/>
    <lineage>
        <taxon>Eukaryota</taxon>
        <taxon>Fungi</taxon>
        <taxon>Dikarya</taxon>
        <taxon>Ascomycota</taxon>
        <taxon>Pezizomycotina</taxon>
        <taxon>Dothideomycetes</taxon>
        <taxon>Dothideomycetidae</taxon>
        <taxon>Mycosphaerellales</taxon>
        <taxon>Mycosphaerellaceae</taxon>
        <taxon>Dothistroma</taxon>
    </lineage>
</organism>
<gene>
    <name evidence="4" type="ORF">DOTSEDRAFT_170365</name>
</gene>
<dbReference type="PROSITE" id="PS50088">
    <property type="entry name" value="ANK_REPEAT"/>
    <property type="match status" value="2"/>
</dbReference>
<dbReference type="PANTHER" id="PTHR24189">
    <property type="entry name" value="MYOTROPHIN"/>
    <property type="match status" value="1"/>
</dbReference>
<dbReference type="InterPro" id="IPR002110">
    <property type="entry name" value="Ankyrin_rpt"/>
</dbReference>
<dbReference type="HOGENOM" id="CLU_1503403_0_0_1"/>
<dbReference type="PROSITE" id="PS50297">
    <property type="entry name" value="ANK_REP_REGION"/>
    <property type="match status" value="2"/>
</dbReference>
<proteinExistence type="predicted"/>
<dbReference type="STRING" id="675120.N1PP21"/>
<keyword evidence="5" id="KW-1185">Reference proteome</keyword>
<feature type="repeat" description="ANK" evidence="3">
    <location>
        <begin position="106"/>
        <end position="138"/>
    </location>
</feature>
<sequence>MRSSRLAFNRMLEWSLHTGSPELTWFLEHGAQTDNETIRHAVRGSPVKAVCIELLIHRFGIGLFHGSRLLQSAAKRGRNDVVKMLLDAGMAVDELIPRLNYDDGDRLKTALYEAVYYQHEETVRLLLAHGADPNKQVSVAGFDTPLRLAEIRGYSEIVGMLHRSLERNVPGPRTWMSRL</sequence>
<evidence type="ECO:0000256" key="2">
    <source>
        <dbReference type="ARBA" id="ARBA00023043"/>
    </source>
</evidence>
<reference evidence="4 5" key="2">
    <citation type="journal article" date="2012" name="PLoS Pathog.">
        <title>Diverse lifestyles and strategies of plant pathogenesis encoded in the genomes of eighteen Dothideomycetes fungi.</title>
        <authorList>
            <person name="Ohm R.A."/>
            <person name="Feau N."/>
            <person name="Henrissat B."/>
            <person name="Schoch C.L."/>
            <person name="Horwitz B.A."/>
            <person name="Barry K.W."/>
            <person name="Condon B.J."/>
            <person name="Copeland A.C."/>
            <person name="Dhillon B."/>
            <person name="Glaser F."/>
            <person name="Hesse C.N."/>
            <person name="Kosti I."/>
            <person name="LaButti K."/>
            <person name="Lindquist E.A."/>
            <person name="Lucas S."/>
            <person name="Salamov A.A."/>
            <person name="Bradshaw R.E."/>
            <person name="Ciuffetti L."/>
            <person name="Hamelin R.C."/>
            <person name="Kema G.H.J."/>
            <person name="Lawrence C."/>
            <person name="Scott J.A."/>
            <person name="Spatafora J.W."/>
            <person name="Turgeon B.G."/>
            <person name="de Wit P.J.G.M."/>
            <person name="Zhong S."/>
            <person name="Goodwin S.B."/>
            <person name="Grigoriev I.V."/>
        </authorList>
    </citation>
    <scope>NUCLEOTIDE SEQUENCE [LARGE SCALE GENOMIC DNA]</scope>
    <source>
        <strain evidence="5">NZE10 / CBS 128990</strain>
    </source>
</reference>
<protein>
    <submittedName>
        <fullName evidence="4">Uncharacterized protein</fullName>
    </submittedName>
</protein>
<feature type="repeat" description="ANK" evidence="3">
    <location>
        <begin position="65"/>
        <end position="93"/>
    </location>
</feature>
<dbReference type="OMA" id="LYEAVYY"/>
<dbReference type="SUPFAM" id="SSF48403">
    <property type="entry name" value="Ankyrin repeat"/>
    <property type="match status" value="1"/>
</dbReference>
<dbReference type="Gene3D" id="1.25.40.20">
    <property type="entry name" value="Ankyrin repeat-containing domain"/>
    <property type="match status" value="1"/>
</dbReference>
<keyword evidence="1" id="KW-0677">Repeat</keyword>
<dbReference type="AlphaFoldDB" id="N1PP21"/>
<dbReference type="EMBL" id="KB446538">
    <property type="protein sequence ID" value="EME45147.1"/>
    <property type="molecule type" value="Genomic_DNA"/>
</dbReference>
<accession>N1PP21</accession>
<dbReference type="Proteomes" id="UP000016933">
    <property type="component" value="Unassembled WGS sequence"/>
</dbReference>
<evidence type="ECO:0000256" key="3">
    <source>
        <dbReference type="PROSITE-ProRule" id="PRU00023"/>
    </source>
</evidence>
<dbReference type="InterPro" id="IPR036770">
    <property type="entry name" value="Ankyrin_rpt-contain_sf"/>
</dbReference>